<gene>
    <name evidence="12" type="ORF">EZJ19_15320</name>
</gene>
<keyword evidence="13" id="KW-1185">Reference proteome</keyword>
<evidence type="ECO:0000313" key="13">
    <source>
        <dbReference type="Proteomes" id="UP000295443"/>
    </source>
</evidence>
<keyword evidence="3 8" id="KW-0597">Phosphoprotein</keyword>
<dbReference type="GO" id="GO:0000156">
    <property type="term" value="F:phosphorelay response regulator activity"/>
    <property type="evidence" value="ECO:0007669"/>
    <property type="project" value="TreeGrafter"/>
</dbReference>
<dbReference type="SUPFAM" id="SSF46894">
    <property type="entry name" value="C-terminal effector domain of the bipartite response regulators"/>
    <property type="match status" value="1"/>
</dbReference>
<dbReference type="PROSITE" id="PS50110">
    <property type="entry name" value="RESPONSE_REGULATORY"/>
    <property type="match status" value="1"/>
</dbReference>
<dbReference type="FunFam" id="3.40.50.2300:FF:000001">
    <property type="entry name" value="DNA-binding response regulator PhoB"/>
    <property type="match status" value="1"/>
</dbReference>
<keyword evidence="2" id="KW-0963">Cytoplasm</keyword>
<dbReference type="Proteomes" id="UP000295443">
    <property type="component" value="Unassembled WGS sequence"/>
</dbReference>
<dbReference type="AlphaFoldDB" id="A0A4R1B0P3"/>
<dbReference type="InterPro" id="IPR039420">
    <property type="entry name" value="WalR-like"/>
</dbReference>
<evidence type="ECO:0000259" key="10">
    <source>
        <dbReference type="PROSITE" id="PS50110"/>
    </source>
</evidence>
<feature type="modified residue" description="4-aspartylphosphate" evidence="8">
    <location>
        <position position="55"/>
    </location>
</feature>
<dbReference type="GO" id="GO:0032993">
    <property type="term" value="C:protein-DNA complex"/>
    <property type="evidence" value="ECO:0007669"/>
    <property type="project" value="TreeGrafter"/>
</dbReference>
<proteinExistence type="predicted"/>
<evidence type="ECO:0000256" key="9">
    <source>
        <dbReference type="PROSITE-ProRule" id="PRU01091"/>
    </source>
</evidence>
<evidence type="ECO:0000256" key="7">
    <source>
        <dbReference type="ARBA" id="ARBA00023163"/>
    </source>
</evidence>
<dbReference type="SUPFAM" id="SSF52172">
    <property type="entry name" value="CheY-like"/>
    <property type="match status" value="1"/>
</dbReference>
<dbReference type="SMART" id="SM00448">
    <property type="entry name" value="REC"/>
    <property type="match status" value="1"/>
</dbReference>
<evidence type="ECO:0000256" key="2">
    <source>
        <dbReference type="ARBA" id="ARBA00022490"/>
    </source>
</evidence>
<dbReference type="Gene3D" id="3.40.50.2300">
    <property type="match status" value="1"/>
</dbReference>
<dbReference type="GO" id="GO:0005829">
    <property type="term" value="C:cytosol"/>
    <property type="evidence" value="ECO:0007669"/>
    <property type="project" value="TreeGrafter"/>
</dbReference>
<evidence type="ECO:0000256" key="5">
    <source>
        <dbReference type="ARBA" id="ARBA00023015"/>
    </source>
</evidence>
<keyword evidence="6 9" id="KW-0238">DNA-binding</keyword>
<evidence type="ECO:0000256" key="8">
    <source>
        <dbReference type="PROSITE-ProRule" id="PRU00169"/>
    </source>
</evidence>
<dbReference type="GO" id="GO:0006355">
    <property type="term" value="P:regulation of DNA-templated transcription"/>
    <property type="evidence" value="ECO:0007669"/>
    <property type="project" value="InterPro"/>
</dbReference>
<reference evidence="12 13" key="1">
    <citation type="submission" date="2019-03" db="EMBL/GenBank/DDBJ databases">
        <title>Genome sequence of Thiobacillaceae bacterium LSR1, a sulfur-oxidizing bacterium isolated from freshwater sediment.</title>
        <authorList>
            <person name="Li S."/>
        </authorList>
    </citation>
    <scope>NUCLEOTIDE SEQUENCE [LARGE SCALE GENOMIC DNA]</scope>
    <source>
        <strain evidence="12 13">LSR1</strain>
    </source>
</reference>
<evidence type="ECO:0000256" key="4">
    <source>
        <dbReference type="ARBA" id="ARBA00023012"/>
    </source>
</evidence>
<comment type="subcellular location">
    <subcellularLocation>
        <location evidence="1">Cytoplasm</location>
    </subcellularLocation>
</comment>
<evidence type="ECO:0000256" key="3">
    <source>
        <dbReference type="ARBA" id="ARBA00022553"/>
    </source>
</evidence>
<feature type="domain" description="OmpR/PhoB-type" evidence="11">
    <location>
        <begin position="134"/>
        <end position="233"/>
    </location>
</feature>
<evidence type="ECO:0000313" key="12">
    <source>
        <dbReference type="EMBL" id="TCJ11524.1"/>
    </source>
</evidence>
<dbReference type="InterPro" id="IPR001867">
    <property type="entry name" value="OmpR/PhoB-type_DNA-bd"/>
</dbReference>
<feature type="DNA-binding region" description="OmpR/PhoB-type" evidence="9">
    <location>
        <begin position="134"/>
        <end position="233"/>
    </location>
</feature>
<dbReference type="InterPro" id="IPR036388">
    <property type="entry name" value="WH-like_DNA-bd_sf"/>
</dbReference>
<dbReference type="Pfam" id="PF00486">
    <property type="entry name" value="Trans_reg_C"/>
    <property type="match status" value="1"/>
</dbReference>
<dbReference type="GO" id="GO:0000976">
    <property type="term" value="F:transcription cis-regulatory region binding"/>
    <property type="evidence" value="ECO:0007669"/>
    <property type="project" value="TreeGrafter"/>
</dbReference>
<sequence length="238" mass="26559">MDTPERILVVDDDPALRELLHAYLGDTGFAVDLAADGEEMRRAIERARPDAIVLDLMLPGADGLALTRELRARQDDCANLPILMLSARGEEIDRVVGLEVGGDDYLAKPFSPRELLARLRALLRRAQAGPAAPADSLRFGPYRLDLAARRLLRDDLDVGLSSAEFDLLKVFAARPNRVLDRDVLLDLLKGYERDPYDRTVDLRVARLRRKIEPDPGNPVYIRTVRGEGYLFNPRGGHA</sequence>
<dbReference type="InterPro" id="IPR011006">
    <property type="entry name" value="CheY-like_superfamily"/>
</dbReference>
<comment type="caution">
    <text evidence="12">The sequence shown here is derived from an EMBL/GenBank/DDBJ whole genome shotgun (WGS) entry which is preliminary data.</text>
</comment>
<accession>A0A4R1B0P3</accession>
<dbReference type="Pfam" id="PF00072">
    <property type="entry name" value="Response_reg"/>
    <property type="match status" value="1"/>
</dbReference>
<dbReference type="PROSITE" id="PS51755">
    <property type="entry name" value="OMPR_PHOB"/>
    <property type="match status" value="1"/>
</dbReference>
<name>A0A4R1B0P3_9PROT</name>
<dbReference type="Gene3D" id="1.10.10.10">
    <property type="entry name" value="Winged helix-like DNA-binding domain superfamily/Winged helix DNA-binding domain"/>
    <property type="match status" value="1"/>
</dbReference>
<dbReference type="EMBL" id="SJZB01000053">
    <property type="protein sequence ID" value="TCJ11524.1"/>
    <property type="molecule type" value="Genomic_DNA"/>
</dbReference>
<protein>
    <submittedName>
        <fullName evidence="12">Response regulator</fullName>
    </submittedName>
</protein>
<keyword evidence="5" id="KW-0805">Transcription regulation</keyword>
<dbReference type="RefSeq" id="WP_131449134.1">
    <property type="nucleotide sequence ID" value="NZ_SJZB01000053.1"/>
</dbReference>
<dbReference type="PANTHER" id="PTHR48111">
    <property type="entry name" value="REGULATOR OF RPOS"/>
    <property type="match status" value="1"/>
</dbReference>
<feature type="domain" description="Response regulatory" evidence="10">
    <location>
        <begin position="6"/>
        <end position="123"/>
    </location>
</feature>
<organism evidence="12 13">
    <name type="scientific">Parasulfuritortus cantonensis</name>
    <dbReference type="NCBI Taxonomy" id="2528202"/>
    <lineage>
        <taxon>Bacteria</taxon>
        <taxon>Pseudomonadati</taxon>
        <taxon>Pseudomonadota</taxon>
        <taxon>Betaproteobacteria</taxon>
        <taxon>Nitrosomonadales</taxon>
        <taxon>Thiobacillaceae</taxon>
        <taxon>Parasulfuritortus</taxon>
    </lineage>
</organism>
<keyword evidence="4" id="KW-0902">Two-component regulatory system</keyword>
<dbReference type="FunFam" id="1.10.10.10:FF:000099">
    <property type="entry name" value="Two-component system response regulator TorR"/>
    <property type="match status" value="1"/>
</dbReference>
<dbReference type="CDD" id="cd00383">
    <property type="entry name" value="trans_reg_C"/>
    <property type="match status" value="1"/>
</dbReference>
<dbReference type="SMART" id="SM00862">
    <property type="entry name" value="Trans_reg_C"/>
    <property type="match status" value="1"/>
</dbReference>
<dbReference type="Gene3D" id="6.10.250.690">
    <property type="match status" value="1"/>
</dbReference>
<dbReference type="PANTHER" id="PTHR48111:SF4">
    <property type="entry name" value="DNA-BINDING DUAL TRANSCRIPTIONAL REGULATOR OMPR"/>
    <property type="match status" value="1"/>
</dbReference>
<dbReference type="InterPro" id="IPR016032">
    <property type="entry name" value="Sig_transdc_resp-reg_C-effctor"/>
</dbReference>
<evidence type="ECO:0000256" key="6">
    <source>
        <dbReference type="ARBA" id="ARBA00023125"/>
    </source>
</evidence>
<evidence type="ECO:0000256" key="1">
    <source>
        <dbReference type="ARBA" id="ARBA00004496"/>
    </source>
</evidence>
<dbReference type="OrthoDB" id="8544854at2"/>
<keyword evidence="7" id="KW-0804">Transcription</keyword>
<dbReference type="CDD" id="cd17574">
    <property type="entry name" value="REC_OmpR"/>
    <property type="match status" value="1"/>
</dbReference>
<dbReference type="InterPro" id="IPR001789">
    <property type="entry name" value="Sig_transdc_resp-reg_receiver"/>
</dbReference>
<evidence type="ECO:0000259" key="11">
    <source>
        <dbReference type="PROSITE" id="PS51755"/>
    </source>
</evidence>